<dbReference type="Proteomes" id="UP001597400">
    <property type="component" value="Unassembled WGS sequence"/>
</dbReference>
<reference evidence="2" key="1">
    <citation type="journal article" date="2019" name="Int. J. Syst. Evol. Microbiol.">
        <title>The Global Catalogue of Microorganisms (GCM) 10K type strain sequencing project: providing services to taxonomists for standard genome sequencing and annotation.</title>
        <authorList>
            <consortium name="The Broad Institute Genomics Platform"/>
            <consortium name="The Broad Institute Genome Sequencing Center for Infectious Disease"/>
            <person name="Wu L."/>
            <person name="Ma J."/>
        </authorList>
    </citation>
    <scope>NUCLEOTIDE SEQUENCE [LARGE SCALE GENOMIC DNA]</scope>
    <source>
        <strain evidence="2">CGMCC 1.12702</strain>
    </source>
</reference>
<proteinExistence type="predicted"/>
<dbReference type="RefSeq" id="WP_380930874.1">
    <property type="nucleotide sequence ID" value="NZ_JBHUGS010000004.1"/>
</dbReference>
<organism evidence="1 2">
    <name type="scientific">Sphingomonas arantia</name>
    <dbReference type="NCBI Taxonomy" id="1460676"/>
    <lineage>
        <taxon>Bacteria</taxon>
        <taxon>Pseudomonadati</taxon>
        <taxon>Pseudomonadota</taxon>
        <taxon>Alphaproteobacteria</taxon>
        <taxon>Sphingomonadales</taxon>
        <taxon>Sphingomonadaceae</taxon>
        <taxon>Sphingomonas</taxon>
    </lineage>
</organism>
<protein>
    <submittedName>
        <fullName evidence="1">Uncharacterized protein</fullName>
    </submittedName>
</protein>
<accession>A0ABW4TYU3</accession>
<gene>
    <name evidence="1" type="ORF">ACFSGX_14090</name>
</gene>
<evidence type="ECO:0000313" key="1">
    <source>
        <dbReference type="EMBL" id="MFD1951900.1"/>
    </source>
</evidence>
<evidence type="ECO:0000313" key="2">
    <source>
        <dbReference type="Proteomes" id="UP001597400"/>
    </source>
</evidence>
<sequence length="179" mass="19198">MTDGPRLRHEWTFLAQVATDIHGKRAATYPAHVAGGRMSQADADTALASIAAIAADWRIAADGIAPLSSDRGVSRSARIATLTIARDRSAALADKAATAYRKALPAKADLPDRDPLLSDHREDRPMSSVAEAWVRAVDYAAAVAAMLWWEERRSGRLDVVCAINAELRAAQRADQAKAA</sequence>
<dbReference type="EMBL" id="JBHUGS010000004">
    <property type="protein sequence ID" value="MFD1951900.1"/>
    <property type="molecule type" value="Genomic_DNA"/>
</dbReference>
<keyword evidence="2" id="KW-1185">Reference proteome</keyword>
<name>A0ABW4TYU3_9SPHN</name>
<comment type="caution">
    <text evidence="1">The sequence shown here is derived from an EMBL/GenBank/DDBJ whole genome shotgun (WGS) entry which is preliminary data.</text>
</comment>